<organism evidence="1 2">
    <name type="scientific">candidate division WWE3 bacterium CG_4_10_14_0_2_um_filter_41_14</name>
    <dbReference type="NCBI Taxonomy" id="1975072"/>
    <lineage>
        <taxon>Bacteria</taxon>
        <taxon>Katanobacteria</taxon>
    </lineage>
</organism>
<proteinExistence type="predicted"/>
<feature type="non-terminal residue" evidence="1">
    <location>
        <position position="983"/>
    </location>
</feature>
<reference evidence="2" key="1">
    <citation type="submission" date="2017-09" db="EMBL/GenBank/DDBJ databases">
        <title>Depth-based differentiation of microbial function through sediment-hosted aquifers and enrichment of novel symbionts in the deep terrestrial subsurface.</title>
        <authorList>
            <person name="Probst A.J."/>
            <person name="Ladd B."/>
            <person name="Jarett J.K."/>
            <person name="Geller-Mcgrath D.E."/>
            <person name="Sieber C.M.K."/>
            <person name="Emerson J.B."/>
            <person name="Anantharaman K."/>
            <person name="Thomas B.C."/>
            <person name="Malmstrom R."/>
            <person name="Stieglmeier M."/>
            <person name="Klingl A."/>
            <person name="Woyke T."/>
            <person name="Ryan C.M."/>
            <person name="Banfield J.F."/>
        </authorList>
    </citation>
    <scope>NUCLEOTIDE SEQUENCE [LARGE SCALE GENOMIC DNA]</scope>
</reference>
<accession>A0A2M7TEW0</accession>
<dbReference type="EMBL" id="PFNL01000187">
    <property type="protein sequence ID" value="PIZ44269.1"/>
    <property type="molecule type" value="Genomic_DNA"/>
</dbReference>
<evidence type="ECO:0000313" key="1">
    <source>
        <dbReference type="EMBL" id="PIZ44269.1"/>
    </source>
</evidence>
<sequence>GTYGSLAAPTGGMIIEGNVGIGTTGPGALLDVEINTATDVFEFRRTGFKYFTLDYGGSTANFETDAITYWQSLTGQFLLTDTRTDATAKAGRLGVPHYTNTEEPFLLYLGISQAGSNVLSIGGGSALGNVATQIGFFTAANNTTTTGTEVVRIDNAGNVGIGTTAPGAKLHLYNSSPDTAGNASLILEDLYSTHAPTIQIKGHGSSLIAELGDSGTSTGVDKGFLSLYSETVQTVRLDVNGNSYFNGGNVGIGTTGPGTLLTLGSAAPAISVDTLDTADTKYLSLSGGGGAGSSSRGAGIYLYGNENATNAYKGDLHLLAGLGDGASNMGQMEFYLGSDQSSPKVLIDNAGNVGIGTTGPLARLGVIGTDSLNTSFAGNISGATGTGLVITNAGNVGIGTTGPGAKLHVVGSAVTGAVYSGNAAMIIEKDGHTDLQFASGTSYDQGIYFGDTGSAGMGRIIYSHGNDSMRIYANNAERVRITSTGNVGIGTTVPGAKLEIAGVANQLRLSDAGNPSANYYDIVRNASTGYLDFQGSQATYNGFLFKNNSAATILYLDPTQKVGIGKTPSVALDVNGSASVSGNTILSGNITGGASGALYYDSANAQLRNGNSPTGLFFGGQGEFQARRESANATIRIVSVGATSQSYLAFDRARGTIASPTGILSGDVVGSIVGVGYDGVSATMTHGPQITLSTTENWDATHNGNRIDFYTIANGTTNQVNTLALNQGNVSMAGNLTVSGSGNTTISGNVGIGTTGPGYKLEVFSTAANPAAIITSSITNSSLLIGNTSTGIAALNLDASNGDAVGSDYLTIRQNNDLTADIFTQASAGILSLGSKGTTGTLNIDGGNVGIGTTGPLAKFDVDAGTASYPNPFNLYGATSGNGNVFGKISNINTDGGVLFALGETNGDTATPFYIVRYGSTHASKARDVEILNAVAGNLALGTSGAVNMFIQNGGNVGIGTTAPNSRLTANTQSPSANALLFN</sequence>
<gene>
    <name evidence="1" type="ORF">COY32_06760</name>
</gene>
<evidence type="ECO:0008006" key="3">
    <source>
        <dbReference type="Google" id="ProtNLM"/>
    </source>
</evidence>
<protein>
    <recommendedName>
        <fullName evidence="3">Peptidase S74 domain-containing protein</fullName>
    </recommendedName>
</protein>
<name>A0A2M7TEW0_UNCKA</name>
<evidence type="ECO:0000313" key="2">
    <source>
        <dbReference type="Proteomes" id="UP000228920"/>
    </source>
</evidence>
<dbReference type="AlphaFoldDB" id="A0A2M7TEW0"/>
<comment type="caution">
    <text evidence="1">The sequence shown here is derived from an EMBL/GenBank/DDBJ whole genome shotgun (WGS) entry which is preliminary data.</text>
</comment>
<feature type="non-terminal residue" evidence="1">
    <location>
        <position position="1"/>
    </location>
</feature>
<dbReference type="Proteomes" id="UP000228920">
    <property type="component" value="Unassembled WGS sequence"/>
</dbReference>